<dbReference type="Proteomes" id="UP000440578">
    <property type="component" value="Unassembled WGS sequence"/>
</dbReference>
<feature type="transmembrane region" description="Helical" evidence="2">
    <location>
        <begin position="221"/>
        <end position="241"/>
    </location>
</feature>
<keyword evidence="4" id="KW-1185">Reference proteome</keyword>
<dbReference type="EMBL" id="VIIS01001477">
    <property type="protein sequence ID" value="KAF0297641.1"/>
    <property type="molecule type" value="Genomic_DNA"/>
</dbReference>
<name>A0A6A4W6U1_AMPAM</name>
<feature type="transmembrane region" description="Helical" evidence="2">
    <location>
        <begin position="261"/>
        <end position="283"/>
    </location>
</feature>
<gene>
    <name evidence="3" type="ORF">FJT64_004853</name>
</gene>
<evidence type="ECO:0000256" key="2">
    <source>
        <dbReference type="SAM" id="Phobius"/>
    </source>
</evidence>
<protein>
    <submittedName>
        <fullName evidence="3">Uncharacterized protein</fullName>
    </submittedName>
</protein>
<reference evidence="3 4" key="1">
    <citation type="submission" date="2019-07" db="EMBL/GenBank/DDBJ databases">
        <title>Draft genome assembly of a fouling barnacle, Amphibalanus amphitrite (Darwin, 1854): The first reference genome for Thecostraca.</title>
        <authorList>
            <person name="Kim W."/>
        </authorList>
    </citation>
    <scope>NUCLEOTIDE SEQUENCE [LARGE SCALE GENOMIC DNA]</scope>
    <source>
        <strain evidence="3">SNU_AA5</strain>
        <tissue evidence="3">Soma without cirri and trophi</tissue>
    </source>
</reference>
<feature type="transmembrane region" description="Helical" evidence="2">
    <location>
        <begin position="46"/>
        <end position="69"/>
    </location>
</feature>
<keyword evidence="2" id="KW-0812">Transmembrane</keyword>
<keyword evidence="2" id="KW-0472">Membrane</keyword>
<feature type="region of interest" description="Disordered" evidence="1">
    <location>
        <begin position="86"/>
        <end position="105"/>
    </location>
</feature>
<evidence type="ECO:0000313" key="4">
    <source>
        <dbReference type="Proteomes" id="UP000440578"/>
    </source>
</evidence>
<proteinExistence type="predicted"/>
<keyword evidence="2" id="KW-1133">Transmembrane helix</keyword>
<dbReference type="AlphaFoldDB" id="A0A6A4W6U1"/>
<evidence type="ECO:0000313" key="3">
    <source>
        <dbReference type="EMBL" id="KAF0297641.1"/>
    </source>
</evidence>
<organism evidence="3 4">
    <name type="scientific">Amphibalanus amphitrite</name>
    <name type="common">Striped barnacle</name>
    <name type="synonym">Balanus amphitrite</name>
    <dbReference type="NCBI Taxonomy" id="1232801"/>
    <lineage>
        <taxon>Eukaryota</taxon>
        <taxon>Metazoa</taxon>
        <taxon>Ecdysozoa</taxon>
        <taxon>Arthropoda</taxon>
        <taxon>Crustacea</taxon>
        <taxon>Multicrustacea</taxon>
        <taxon>Cirripedia</taxon>
        <taxon>Thoracica</taxon>
        <taxon>Thoracicalcarea</taxon>
        <taxon>Balanomorpha</taxon>
        <taxon>Balanoidea</taxon>
        <taxon>Balanidae</taxon>
        <taxon>Amphibalaninae</taxon>
        <taxon>Amphibalanus</taxon>
    </lineage>
</organism>
<evidence type="ECO:0000256" key="1">
    <source>
        <dbReference type="SAM" id="MobiDB-lite"/>
    </source>
</evidence>
<comment type="caution">
    <text evidence="3">The sequence shown here is derived from an EMBL/GenBank/DDBJ whole genome shotgun (WGS) entry which is preliminary data.</text>
</comment>
<sequence length="301" mass="31118">MSLRDSCPSYVTSHLDQPSGCRRRWVARSAAAGRPPAVAAWTCAPAAWSIASAIIVLEIVGSVGAVVGLHLMGGGLTLAEELDGELEQPAGGGGGTGTAWVPLLPDEPAWVPQQPPPDTELLRELELESELELELESGLESELESVATAGGSPLQWAAQDSTVLRLQQPIDDIVFTGGGGAAAAPVRRPGGGVGAAGGAAGVGSRVPSRELAALARYQRRALLVASCALVVVTLACNVSLARAAAPEPAQSEPRHRALSGLLTAASFFVVVFYWYCFVVVLSFHMQLRSERPAKAAAESAA</sequence>
<accession>A0A6A4W6U1</accession>